<dbReference type="PANTHER" id="PTHR46948">
    <property type="entry name" value="RIBONUCLEASE P PROTEIN SUBUNIT P38"/>
    <property type="match status" value="1"/>
</dbReference>
<dbReference type="EMBL" id="JO842396">
    <property type="protein sequence ID" value="AEO34013.1"/>
    <property type="molecule type" value="mRNA"/>
</dbReference>
<evidence type="ECO:0000256" key="1">
    <source>
        <dbReference type="SAM" id="MobiDB-lite"/>
    </source>
</evidence>
<name>G3MKJ5_AMBMU</name>
<evidence type="ECO:0008006" key="3">
    <source>
        <dbReference type="Google" id="ProtNLM"/>
    </source>
</evidence>
<feature type="region of interest" description="Disordered" evidence="1">
    <location>
        <begin position="103"/>
        <end position="152"/>
    </location>
</feature>
<dbReference type="GO" id="GO:0001650">
    <property type="term" value="C:fibrillar center"/>
    <property type="evidence" value="ECO:0007669"/>
    <property type="project" value="TreeGrafter"/>
</dbReference>
<dbReference type="SUPFAM" id="SSF55315">
    <property type="entry name" value="L30e-like"/>
    <property type="match status" value="1"/>
</dbReference>
<feature type="compositionally biased region" description="Low complexity" evidence="1">
    <location>
        <begin position="122"/>
        <end position="134"/>
    </location>
</feature>
<reference evidence="2" key="1">
    <citation type="journal article" date="2011" name="PLoS ONE">
        <title>A deep insight into the sialotranscriptome of the gulf coast tick, Amblyomma maculatum.</title>
        <authorList>
            <person name="Karim S."/>
            <person name="Singh P."/>
            <person name="Ribeiro J.M."/>
        </authorList>
    </citation>
    <scope>NUCLEOTIDE SEQUENCE</scope>
    <source>
        <tissue evidence="2">Salivary gland</tissue>
    </source>
</reference>
<proteinExistence type="evidence at transcript level"/>
<protein>
    <recommendedName>
        <fullName evidence="3">Ribosomal protein L7Ae/L30e/S12e/Gadd45 domain-containing protein</fullName>
    </recommendedName>
</protein>
<evidence type="ECO:0000313" key="2">
    <source>
        <dbReference type="EMBL" id="AEO34013.1"/>
    </source>
</evidence>
<feature type="compositionally biased region" description="Basic and acidic residues" evidence="1">
    <location>
        <begin position="108"/>
        <end position="121"/>
    </location>
</feature>
<dbReference type="InterPro" id="IPR042848">
    <property type="entry name" value="Rpp38"/>
</dbReference>
<dbReference type="GO" id="GO:0001682">
    <property type="term" value="P:tRNA 5'-leader removal"/>
    <property type="evidence" value="ECO:0007669"/>
    <property type="project" value="InterPro"/>
</dbReference>
<dbReference type="Gene3D" id="3.30.1330.30">
    <property type="match status" value="1"/>
</dbReference>
<dbReference type="GO" id="GO:0000172">
    <property type="term" value="C:ribonuclease MRP complex"/>
    <property type="evidence" value="ECO:0007669"/>
    <property type="project" value="InterPro"/>
</dbReference>
<dbReference type="GO" id="GO:0004526">
    <property type="term" value="F:ribonuclease P activity"/>
    <property type="evidence" value="ECO:0007669"/>
    <property type="project" value="TreeGrafter"/>
</dbReference>
<dbReference type="PANTHER" id="PTHR46948:SF1">
    <property type="entry name" value="RIBONUCLEASE P PROTEIN SUBUNIT P38"/>
    <property type="match status" value="1"/>
</dbReference>
<dbReference type="GO" id="GO:0005655">
    <property type="term" value="C:nucleolar ribonuclease P complex"/>
    <property type="evidence" value="ECO:0007669"/>
    <property type="project" value="InterPro"/>
</dbReference>
<organism evidence="2">
    <name type="scientific">Amblyomma maculatum</name>
    <name type="common">Gulf Coast tick</name>
    <dbReference type="NCBI Taxonomy" id="34609"/>
    <lineage>
        <taxon>Eukaryota</taxon>
        <taxon>Metazoa</taxon>
        <taxon>Ecdysozoa</taxon>
        <taxon>Arthropoda</taxon>
        <taxon>Chelicerata</taxon>
        <taxon>Arachnida</taxon>
        <taxon>Acari</taxon>
        <taxon>Parasitiformes</taxon>
        <taxon>Ixodida</taxon>
        <taxon>Ixodoidea</taxon>
        <taxon>Ixodidae</taxon>
        <taxon>Amblyomminae</taxon>
        <taxon>Amblyomma</taxon>
    </lineage>
</organism>
<sequence length="269" mass="28944">MSATWDSKTRPHFVLGLNAATRALEQAQLSALILNSSADPPRLLHGLIRLARSKHTPVLCVSQLQEWVPGLSSLLALGLRRTAPTSKSVDAFLTAVVQSAPCDLDSTTDPKDENENSRDTSTDTAATASESKATGPAIEAKNTQDESCSAPSTAEAALASRLESERLCEVQGQKKLSLFHVMKEERIAPVSVDIQLSECGVLGFPDYERLYDSLPEVIELTLAPASQKAKPVTVLSAHKASCFVKANIKQVIPKGKLKAKKKRTAQKDC</sequence>
<dbReference type="InterPro" id="IPR029064">
    <property type="entry name" value="Ribosomal_eL30-like_sf"/>
</dbReference>
<accession>G3MKJ5</accession>
<dbReference type="GO" id="GO:0033204">
    <property type="term" value="F:ribonuclease P RNA binding"/>
    <property type="evidence" value="ECO:0007669"/>
    <property type="project" value="TreeGrafter"/>
</dbReference>
<dbReference type="AlphaFoldDB" id="G3MKJ5"/>